<dbReference type="OrthoDB" id="9786703at2"/>
<keyword evidence="1" id="KW-0560">Oxidoreductase</keyword>
<evidence type="ECO:0000313" key="5">
    <source>
        <dbReference type="Proteomes" id="UP000267469"/>
    </source>
</evidence>
<dbReference type="GO" id="GO:0016491">
    <property type="term" value="F:oxidoreductase activity"/>
    <property type="evidence" value="ECO:0007669"/>
    <property type="project" value="UniProtKB-KW"/>
</dbReference>
<dbReference type="Gene3D" id="1.10.1040.10">
    <property type="entry name" value="N-(1-d-carboxylethyl)-l-norvaline Dehydrogenase, domain 2"/>
    <property type="match status" value="1"/>
</dbReference>
<feature type="domain" description="NADPH-dependent reductive aminase-like C-terminal" evidence="3">
    <location>
        <begin position="170"/>
        <end position="292"/>
    </location>
</feature>
<evidence type="ECO:0000259" key="2">
    <source>
        <dbReference type="Pfam" id="PF03446"/>
    </source>
</evidence>
<comment type="caution">
    <text evidence="4">The sequence shown here is derived from an EMBL/GenBank/DDBJ whole genome shotgun (WGS) entry which is preliminary data.</text>
</comment>
<dbReference type="Pfam" id="PF03446">
    <property type="entry name" value="NAD_binding_2"/>
    <property type="match status" value="1"/>
</dbReference>
<gene>
    <name evidence="4" type="ORF">ED312_18775</name>
</gene>
<dbReference type="Proteomes" id="UP000267469">
    <property type="component" value="Unassembled WGS sequence"/>
</dbReference>
<dbReference type="RefSeq" id="WP_123217569.1">
    <property type="nucleotide sequence ID" value="NZ_RJTM01000126.1"/>
</dbReference>
<feature type="domain" description="6-phosphogluconate dehydrogenase NADP-binding" evidence="2">
    <location>
        <begin position="10"/>
        <end position="163"/>
    </location>
</feature>
<sequence length="295" mass="32448">MRTAKKTIKKVSLIGLGQMGRKMARMYIDAGYEVTLWNRTLEKTREFEDVNITESAQDAIARSPFVIICVYDNSATLDILNNLADQGVLEGKTIVNLTTGGPDEALEIEKIVSAQKGNYINGAIQVAPDQMGKESTTILLSGNKKAYDEHRSTFDILGGNLKFLGEKAAASSAMDLATLTWLYGSYIGLIYGVSLGQKYGLDLEDYSRIIGEITPGFTEFFQYEIDVINRGDYSITQSPLPISIAATQRIADSFKELNVLREFPEAIKNILEQAGEKGLGNEELAAIIKVINKQV</sequence>
<dbReference type="AlphaFoldDB" id="A0A3N0DYV4"/>
<dbReference type="PANTHER" id="PTHR43580:SF2">
    <property type="entry name" value="CYTOKINE-LIKE NUCLEAR FACTOR N-PAC"/>
    <property type="match status" value="1"/>
</dbReference>
<dbReference type="InterPro" id="IPR036291">
    <property type="entry name" value="NAD(P)-bd_dom_sf"/>
</dbReference>
<reference evidence="4 5" key="1">
    <citation type="submission" date="2018-10" db="EMBL/GenBank/DDBJ databases">
        <title>Sinomicrobium pectinilyticum sp. nov., a pectinase-producing bacterium isolated from alkaline and saline soil, and emended description of the genus Sinomicrobium.</title>
        <authorList>
            <person name="Cheng B."/>
            <person name="Li C."/>
            <person name="Lai Q."/>
            <person name="Du M."/>
            <person name="Shao Z."/>
            <person name="Xu P."/>
            <person name="Yang C."/>
        </authorList>
    </citation>
    <scope>NUCLEOTIDE SEQUENCE [LARGE SCALE GENOMIC DNA]</scope>
    <source>
        <strain evidence="4 5">5DNS001</strain>
    </source>
</reference>
<dbReference type="InterPro" id="IPR013328">
    <property type="entry name" value="6PGD_dom2"/>
</dbReference>
<dbReference type="GO" id="GO:0140673">
    <property type="term" value="P:transcription elongation-coupled chromatin remodeling"/>
    <property type="evidence" value="ECO:0007669"/>
    <property type="project" value="TreeGrafter"/>
</dbReference>
<dbReference type="InterPro" id="IPR051265">
    <property type="entry name" value="HIBADH-related_NP60_sf"/>
</dbReference>
<keyword evidence="5" id="KW-1185">Reference proteome</keyword>
<dbReference type="PANTHER" id="PTHR43580">
    <property type="entry name" value="OXIDOREDUCTASE GLYR1-RELATED"/>
    <property type="match status" value="1"/>
</dbReference>
<name>A0A3N0DYV4_SINP1</name>
<dbReference type="GO" id="GO:0003677">
    <property type="term" value="F:DNA binding"/>
    <property type="evidence" value="ECO:0007669"/>
    <property type="project" value="TreeGrafter"/>
</dbReference>
<accession>A0A3N0DYV4</accession>
<dbReference type="InterPro" id="IPR048666">
    <property type="entry name" value="RedAm-like_C"/>
</dbReference>
<protein>
    <submittedName>
        <fullName evidence="4">NAD(P)-dependent oxidoreductase</fullName>
    </submittedName>
</protein>
<evidence type="ECO:0000313" key="4">
    <source>
        <dbReference type="EMBL" id="RNL80790.1"/>
    </source>
</evidence>
<dbReference type="EMBL" id="RJTM01000126">
    <property type="protein sequence ID" value="RNL80790.1"/>
    <property type="molecule type" value="Genomic_DNA"/>
</dbReference>
<evidence type="ECO:0000256" key="1">
    <source>
        <dbReference type="ARBA" id="ARBA00023002"/>
    </source>
</evidence>
<dbReference type="InterPro" id="IPR015815">
    <property type="entry name" value="HIBADH-related"/>
</dbReference>
<dbReference type="Gene3D" id="3.40.50.720">
    <property type="entry name" value="NAD(P)-binding Rossmann-like Domain"/>
    <property type="match status" value="1"/>
</dbReference>
<dbReference type="InterPro" id="IPR006115">
    <property type="entry name" value="6PGDH_NADP-bd"/>
</dbReference>
<dbReference type="GO" id="GO:0031491">
    <property type="term" value="F:nucleosome binding"/>
    <property type="evidence" value="ECO:0007669"/>
    <property type="project" value="TreeGrafter"/>
</dbReference>
<proteinExistence type="predicted"/>
<organism evidence="4 5">
    <name type="scientific">Sinomicrobium pectinilyticum</name>
    <dbReference type="NCBI Taxonomy" id="1084421"/>
    <lineage>
        <taxon>Bacteria</taxon>
        <taxon>Pseudomonadati</taxon>
        <taxon>Bacteroidota</taxon>
        <taxon>Flavobacteriia</taxon>
        <taxon>Flavobacteriales</taxon>
        <taxon>Flavobacteriaceae</taxon>
        <taxon>Sinomicrobium</taxon>
    </lineage>
</organism>
<dbReference type="Pfam" id="PF21761">
    <property type="entry name" value="RedAm-like_C"/>
    <property type="match status" value="1"/>
</dbReference>
<dbReference type="SUPFAM" id="SSF51735">
    <property type="entry name" value="NAD(P)-binding Rossmann-fold domains"/>
    <property type="match status" value="1"/>
</dbReference>
<evidence type="ECO:0000259" key="3">
    <source>
        <dbReference type="Pfam" id="PF21761"/>
    </source>
</evidence>
<dbReference type="GO" id="GO:0000785">
    <property type="term" value="C:chromatin"/>
    <property type="evidence" value="ECO:0007669"/>
    <property type="project" value="TreeGrafter"/>
</dbReference>
<dbReference type="GO" id="GO:0050661">
    <property type="term" value="F:NADP binding"/>
    <property type="evidence" value="ECO:0007669"/>
    <property type="project" value="InterPro"/>
</dbReference>
<dbReference type="PIRSF" id="PIRSF000103">
    <property type="entry name" value="HIBADH"/>
    <property type="match status" value="1"/>
</dbReference>